<protein>
    <recommendedName>
        <fullName evidence="10">Hexosyltransferase</fullName>
        <ecNumber evidence="10">2.4.1.-</ecNumber>
    </recommendedName>
</protein>
<evidence type="ECO:0000313" key="12">
    <source>
        <dbReference type="Proteomes" id="UP000008068"/>
    </source>
</evidence>
<gene>
    <name evidence="11" type="primary">Cbn-bre-2</name>
    <name evidence="11" type="ORF">CAEBREN_06842</name>
</gene>
<dbReference type="STRING" id="135651.G0MC69"/>
<dbReference type="GO" id="GO:0006493">
    <property type="term" value="P:protein O-linked glycosylation"/>
    <property type="evidence" value="ECO:0007669"/>
    <property type="project" value="TreeGrafter"/>
</dbReference>
<keyword evidence="9 10" id="KW-0472">Membrane</keyword>
<keyword evidence="4" id="KW-0808">Transferase</keyword>
<dbReference type="AlphaFoldDB" id="G0MC69"/>
<dbReference type="Proteomes" id="UP000008068">
    <property type="component" value="Unassembled WGS sequence"/>
</dbReference>
<dbReference type="GO" id="GO:0016758">
    <property type="term" value="F:hexosyltransferase activity"/>
    <property type="evidence" value="ECO:0007669"/>
    <property type="project" value="InterPro"/>
</dbReference>
<dbReference type="InterPro" id="IPR002659">
    <property type="entry name" value="Glyco_trans_31"/>
</dbReference>
<evidence type="ECO:0000313" key="11">
    <source>
        <dbReference type="EMBL" id="EGT45563.1"/>
    </source>
</evidence>
<evidence type="ECO:0000256" key="10">
    <source>
        <dbReference type="RuleBase" id="RU363063"/>
    </source>
</evidence>
<evidence type="ECO:0000256" key="2">
    <source>
        <dbReference type="ARBA" id="ARBA00008661"/>
    </source>
</evidence>
<dbReference type="Gene3D" id="3.90.550.50">
    <property type="match status" value="1"/>
</dbReference>
<evidence type="ECO:0000256" key="6">
    <source>
        <dbReference type="ARBA" id="ARBA00022968"/>
    </source>
</evidence>
<keyword evidence="6 10" id="KW-0735">Signal-anchor</keyword>
<dbReference type="PANTHER" id="PTHR11214">
    <property type="entry name" value="BETA-1,3-N-ACETYLGLUCOSAMINYLTRANSFERASE"/>
    <property type="match status" value="1"/>
</dbReference>
<proteinExistence type="inferred from homology"/>
<sequence length="475" mass="53425">MNTASRNASINSVDQTPHDIVSKYTVIADKPHKFAVYEQLVATPPSMQSRRASSICNRVVVILIILASLFLLCNLFSSSTSEDSEDSSEPSWIIGWATMKPVFKVMGLIVKHDDGPPKDRLPSARPTVMTYKEPEEDYKNSQKFTQVDRACIQDEWEENDSLDNSSTTADTYRISFSDTQKSFKWLHTPPQVPETPEILMIVSSNCDNFARRNIIRKTLMSPEKNQIVGDGRMKFLFLTGVSAGNEKLNAVVLEEAKVFGDMIVVDVEDTYLNLPYKSISLLLYGAYKTPESVKLIGKIDEDVIFYPDQLTPLIHKGTINMSSFAVYGEKWQPGVSVNHGEDGSKWAVSKTSYKCNVYPSYLSGPFYLTTRKAAERIVPATKHRKFISVEDVFITGLLAGDVGVDKVQIPNLFMVHDGTIDSEKFDITAWHTGKNNEQFQESWEKLRLSRCKACSRKAAKNFRGSRSQYGEENGQ</sequence>
<dbReference type="EMBL" id="GL379789">
    <property type="protein sequence ID" value="EGT45563.1"/>
    <property type="molecule type" value="Genomic_DNA"/>
</dbReference>
<dbReference type="eggNOG" id="KOG2287">
    <property type="taxonomic scope" value="Eukaryota"/>
</dbReference>
<evidence type="ECO:0000256" key="8">
    <source>
        <dbReference type="ARBA" id="ARBA00023034"/>
    </source>
</evidence>
<dbReference type="GO" id="GO:0000139">
    <property type="term" value="C:Golgi membrane"/>
    <property type="evidence" value="ECO:0007669"/>
    <property type="project" value="UniProtKB-SubCell"/>
</dbReference>
<dbReference type="OrthoDB" id="6086505at2759"/>
<evidence type="ECO:0000256" key="7">
    <source>
        <dbReference type="ARBA" id="ARBA00022989"/>
    </source>
</evidence>
<keyword evidence="3 10" id="KW-0328">Glycosyltransferase</keyword>
<dbReference type="FunCoup" id="G0MC69">
    <property type="interactions" value="1028"/>
</dbReference>
<dbReference type="PANTHER" id="PTHR11214:SF391">
    <property type="entry name" value="BETA-1,3-GALACTOSYLTRANSFERASE BRE-2-RELATED"/>
    <property type="match status" value="1"/>
</dbReference>
<keyword evidence="5 10" id="KW-0812">Transmembrane</keyword>
<dbReference type="EC" id="2.4.1.-" evidence="10"/>
<evidence type="ECO:0000256" key="1">
    <source>
        <dbReference type="ARBA" id="ARBA00004323"/>
    </source>
</evidence>
<dbReference type="HOGENOM" id="CLU_045590_0_0_1"/>
<evidence type="ECO:0000256" key="9">
    <source>
        <dbReference type="ARBA" id="ARBA00023136"/>
    </source>
</evidence>
<keyword evidence="7 10" id="KW-1133">Transmembrane helix</keyword>
<comment type="similarity">
    <text evidence="2 10">Belongs to the glycosyltransferase 31 family.</text>
</comment>
<dbReference type="Pfam" id="PF01762">
    <property type="entry name" value="Galactosyl_T"/>
    <property type="match status" value="1"/>
</dbReference>
<evidence type="ECO:0000256" key="5">
    <source>
        <dbReference type="ARBA" id="ARBA00022692"/>
    </source>
</evidence>
<dbReference type="InParanoid" id="G0MC69"/>
<keyword evidence="12" id="KW-1185">Reference proteome</keyword>
<reference evidence="12" key="1">
    <citation type="submission" date="2011-07" db="EMBL/GenBank/DDBJ databases">
        <authorList>
            <consortium name="Caenorhabditis brenneri Sequencing and Analysis Consortium"/>
            <person name="Wilson R.K."/>
        </authorList>
    </citation>
    <scope>NUCLEOTIDE SEQUENCE [LARGE SCALE GENOMIC DNA]</scope>
    <source>
        <strain evidence="12">PB2801</strain>
    </source>
</reference>
<feature type="transmembrane region" description="Helical" evidence="10">
    <location>
        <begin position="55"/>
        <end position="77"/>
    </location>
</feature>
<dbReference type="OMA" id="CDNFARR"/>
<accession>G0MC69</accession>
<name>G0MC69_CAEBE</name>
<organism evidence="12">
    <name type="scientific">Caenorhabditis brenneri</name>
    <name type="common">Nematode worm</name>
    <dbReference type="NCBI Taxonomy" id="135651"/>
    <lineage>
        <taxon>Eukaryota</taxon>
        <taxon>Metazoa</taxon>
        <taxon>Ecdysozoa</taxon>
        <taxon>Nematoda</taxon>
        <taxon>Chromadorea</taxon>
        <taxon>Rhabditida</taxon>
        <taxon>Rhabditina</taxon>
        <taxon>Rhabditomorpha</taxon>
        <taxon>Rhabditoidea</taxon>
        <taxon>Rhabditidae</taxon>
        <taxon>Peloderinae</taxon>
        <taxon>Caenorhabditis</taxon>
    </lineage>
</organism>
<comment type="subcellular location">
    <subcellularLocation>
        <location evidence="1 10">Golgi apparatus membrane</location>
        <topology evidence="1 10">Single-pass type II membrane protein</topology>
    </subcellularLocation>
</comment>
<keyword evidence="8 10" id="KW-0333">Golgi apparatus</keyword>
<evidence type="ECO:0000256" key="3">
    <source>
        <dbReference type="ARBA" id="ARBA00022676"/>
    </source>
</evidence>
<evidence type="ECO:0000256" key="4">
    <source>
        <dbReference type="ARBA" id="ARBA00022679"/>
    </source>
</evidence>